<dbReference type="InterPro" id="IPR002182">
    <property type="entry name" value="NB-ARC"/>
</dbReference>
<feature type="compositionally biased region" description="Pro residues" evidence="1">
    <location>
        <begin position="52"/>
        <end position="92"/>
    </location>
</feature>
<dbReference type="InterPro" id="IPR027417">
    <property type="entry name" value="P-loop_NTPase"/>
</dbReference>
<feature type="region of interest" description="Disordered" evidence="1">
    <location>
        <begin position="26"/>
        <end position="129"/>
    </location>
</feature>
<dbReference type="SUPFAM" id="SSF48452">
    <property type="entry name" value="TPR-like"/>
    <property type="match status" value="3"/>
</dbReference>
<dbReference type="EMBL" id="BAABHS010000008">
    <property type="protein sequence ID" value="GAA4961972.1"/>
    <property type="molecule type" value="Genomic_DNA"/>
</dbReference>
<protein>
    <submittedName>
        <fullName evidence="4">FxSxx-COOH system tetratricopeptide repeat protein</fullName>
    </submittedName>
</protein>
<dbReference type="Pfam" id="PF00931">
    <property type="entry name" value="NB-ARC"/>
    <property type="match status" value="1"/>
</dbReference>
<evidence type="ECO:0000256" key="1">
    <source>
        <dbReference type="SAM" id="MobiDB-lite"/>
    </source>
</evidence>
<dbReference type="Pfam" id="PF13374">
    <property type="entry name" value="TPR_10"/>
    <property type="match status" value="3"/>
</dbReference>
<evidence type="ECO:0000259" key="3">
    <source>
        <dbReference type="Pfam" id="PF25000"/>
    </source>
</evidence>
<feature type="region of interest" description="Disordered" evidence="1">
    <location>
        <begin position="225"/>
        <end position="245"/>
    </location>
</feature>
<dbReference type="NCBIfam" id="NF040586">
    <property type="entry name" value="FxSxx_TPR"/>
    <property type="match status" value="1"/>
</dbReference>
<name>A0ABP9H4M2_9ACTN</name>
<feature type="compositionally biased region" description="Gly residues" evidence="1">
    <location>
        <begin position="226"/>
        <end position="242"/>
    </location>
</feature>
<dbReference type="InterPro" id="IPR047738">
    <property type="entry name" value="SAV_2336-like_N"/>
</dbReference>
<evidence type="ECO:0000313" key="4">
    <source>
        <dbReference type="EMBL" id="GAA4961972.1"/>
    </source>
</evidence>
<feature type="domain" description="DUF7779" evidence="3">
    <location>
        <begin position="895"/>
        <end position="982"/>
    </location>
</feature>
<comment type="caution">
    <text evidence="4">The sequence shown here is derived from an EMBL/GenBank/DDBJ whole genome shotgun (WGS) entry which is preliminary data.</text>
</comment>
<dbReference type="Proteomes" id="UP001500466">
    <property type="component" value="Unassembled WGS sequence"/>
</dbReference>
<dbReference type="Pfam" id="PF13424">
    <property type="entry name" value="TPR_12"/>
    <property type="match status" value="2"/>
</dbReference>
<evidence type="ECO:0000259" key="2">
    <source>
        <dbReference type="Pfam" id="PF00931"/>
    </source>
</evidence>
<keyword evidence="5" id="KW-1185">Reference proteome</keyword>
<organism evidence="4 5">
    <name type="scientific">Yinghuangia aomiensis</name>
    <dbReference type="NCBI Taxonomy" id="676205"/>
    <lineage>
        <taxon>Bacteria</taxon>
        <taxon>Bacillati</taxon>
        <taxon>Actinomycetota</taxon>
        <taxon>Actinomycetes</taxon>
        <taxon>Kitasatosporales</taxon>
        <taxon>Streptomycetaceae</taxon>
        <taxon>Yinghuangia</taxon>
    </lineage>
</organism>
<dbReference type="NCBIfam" id="NF041121">
    <property type="entry name" value="SAV_2336_NTERM"/>
    <property type="match status" value="1"/>
</dbReference>
<dbReference type="PANTHER" id="PTHR46082">
    <property type="entry name" value="ATP/GTP-BINDING PROTEIN-RELATED"/>
    <property type="match status" value="1"/>
</dbReference>
<dbReference type="Gene3D" id="1.25.40.10">
    <property type="entry name" value="Tetratricopeptide repeat domain"/>
    <property type="match status" value="3"/>
</dbReference>
<dbReference type="PANTHER" id="PTHR46082:SF6">
    <property type="entry name" value="AAA+ ATPASE DOMAIN-CONTAINING PROTEIN-RELATED"/>
    <property type="match status" value="1"/>
</dbReference>
<evidence type="ECO:0000313" key="5">
    <source>
        <dbReference type="Proteomes" id="UP001500466"/>
    </source>
</evidence>
<proteinExistence type="predicted"/>
<dbReference type="InterPro" id="IPR011990">
    <property type="entry name" value="TPR-like_helical_dom_sf"/>
</dbReference>
<accession>A0ABP9H4M2</accession>
<dbReference type="InterPro" id="IPR056681">
    <property type="entry name" value="DUF7779"/>
</dbReference>
<dbReference type="RefSeq" id="WP_345675661.1">
    <property type="nucleotide sequence ID" value="NZ_BAABHS010000008.1"/>
</dbReference>
<dbReference type="SUPFAM" id="SSF52540">
    <property type="entry name" value="P-loop containing nucleoside triphosphate hydrolases"/>
    <property type="match status" value="1"/>
</dbReference>
<feature type="domain" description="NB-ARC" evidence="2">
    <location>
        <begin position="667"/>
        <end position="820"/>
    </location>
</feature>
<gene>
    <name evidence="4" type="primary">fxsT</name>
    <name evidence="4" type="ORF">GCM10023205_27000</name>
</gene>
<reference evidence="5" key="1">
    <citation type="journal article" date="2019" name="Int. J. Syst. Evol. Microbiol.">
        <title>The Global Catalogue of Microorganisms (GCM) 10K type strain sequencing project: providing services to taxonomists for standard genome sequencing and annotation.</title>
        <authorList>
            <consortium name="The Broad Institute Genomics Platform"/>
            <consortium name="The Broad Institute Genome Sequencing Center for Infectious Disease"/>
            <person name="Wu L."/>
            <person name="Ma J."/>
        </authorList>
    </citation>
    <scope>NUCLEOTIDE SEQUENCE [LARGE SCALE GENOMIC DNA]</scope>
    <source>
        <strain evidence="5">JCM 17986</strain>
    </source>
</reference>
<dbReference type="Pfam" id="PF25000">
    <property type="entry name" value="DUF7779"/>
    <property type="match status" value="1"/>
</dbReference>
<sequence length="1471" mass="159229">MLHVHEAGEVLWLAAQRELRIRALREARESVGDPPAGEPPHAPTAAATEPGVPLPAPDPPDPAAAPSDPPGPDPEDVPPAPGSRPHGPPDSPAPEIGAVYGSAPREGPPRALPGEAAPGRGAASALDRSRQIEQAFRPLRRRLDSRVDVVLDEAATAESRAEQGMWTPRFRPARERWLTMSLVVDTGEARALWSRTVERLAAALSGSGAFRDVVVRAWPAAAVPGAAGGTEPGGPAPGGGPHDGARHMVMVLSDMHAGHWRDGAALRQLARWADDAPVAVVNLLPEYLWSRMPVVPQRTVLHSPAPAAANRHWSCHDDPFGLLARDPDADGPGRPDPHHMPVPVLELTPEALSGWARFVRRDDAAGYAAKAVLVPPTAPAVRIPEAAADAPEASDDVRRLQAQLSPLAYHLARLGAAIPLNLTVLQLLQQRLLPEARPWHLAELLLSGLLHAAPADASLPAAARVDLEFPAGVRQHLLADGTRRETVLALRLAFDQFADCVPGSAGQTLRRLSDVVVRPGTAARLPALDAVEAWLTPALPALTALDGQHSAMVGLLRERMAAGAFAAGPSPTRVNHPVPGAAAVTDGRTIDTNSGYPEESADVPVSPGDPPSILAEETTESVGGNVSVSGVQPMAARSTEMALKPPPVWGNVPPRNRAFTGRGLLLEQLHARLQEGTTAVLPEALQGMGGVGKSQLAVEYVYKHMHEYQVVWWISAEQPQQIRQVLVELARRLHLEVGSGEANAAVPAVIEALRIGEPYKNWLLIFDNAEDLDAVREFFPTNGPGRILVTSRNAQWSTAARPLEVDVFARDESRQLLQLRAPNLDDATADRLAETLGDLPLGIEQAAVWLAETGMPAEEYLRLFEQQAADLMVSAPPADYPLSVAAAWNVSLERLQQNHPAALQLLQVCAFFAPEPISRRLLTGVRDAPVPPELAAALGDPIRLSRAIREINRYALARINHSTNTLQLHRLVQRVLINQMPQSLQDQMRRGAHALLANGDPNAPTDPGQWPRYGELLPHVLSSNAVESHEPWVRQLVRNEIQYMYSWGDHDGSRDLARRAYEQWRRDDGDDHGDVMTVAQQYANALRILGRYDEAYDLDLRNRDAMVATLGEEHEMTLEITSMLAWDLRMRGDFASAADLDREVYEVSLRKFGPNDLASLVVAHRVALNLRLTGSAQAALELDEDTHRRKLEELGENDLYTLNTLAALAIDQMETGNYQLARDTQQEVSSRCAYIFGPKNPNTIASLRSLSVTERRQGRHEEALQLSASALTEFRNRYGENYPDTLSALLAHSIDVRHSGDLSHALELSEQACIGYERLFGGGHPHALSALVNHAVCLRLMGRVEEARDLNVRLTGELGAKLGEEHPSVLACASNLIADLLALGNVQASVDLATKTLVTCKRHLGSDHPATLAVANNLALGLPHLGQDAEAEALHADTMERYIRILGEDHPGTIAAGERIPANCDIDPMPL</sequence>
<dbReference type="InterPro" id="IPR053137">
    <property type="entry name" value="NLR-like"/>
</dbReference>
<dbReference type="Gene3D" id="3.40.50.300">
    <property type="entry name" value="P-loop containing nucleotide triphosphate hydrolases"/>
    <property type="match status" value="1"/>
</dbReference>